<keyword evidence="1" id="KW-1133">Transmembrane helix</keyword>
<name>A0A2T2NGD8_CORCC</name>
<dbReference type="OrthoDB" id="3793484at2759"/>
<keyword evidence="1" id="KW-0812">Transmembrane</keyword>
<keyword evidence="1" id="KW-0472">Membrane</keyword>
<evidence type="ECO:0000313" key="3">
    <source>
        <dbReference type="Proteomes" id="UP000240883"/>
    </source>
</evidence>
<keyword evidence="3" id="KW-1185">Reference proteome</keyword>
<dbReference type="Proteomes" id="UP000240883">
    <property type="component" value="Unassembled WGS sequence"/>
</dbReference>
<accession>A0A2T2NGD8</accession>
<organism evidence="2 3">
    <name type="scientific">Corynespora cassiicola Philippines</name>
    <dbReference type="NCBI Taxonomy" id="1448308"/>
    <lineage>
        <taxon>Eukaryota</taxon>
        <taxon>Fungi</taxon>
        <taxon>Dikarya</taxon>
        <taxon>Ascomycota</taxon>
        <taxon>Pezizomycotina</taxon>
        <taxon>Dothideomycetes</taxon>
        <taxon>Pleosporomycetidae</taxon>
        <taxon>Pleosporales</taxon>
        <taxon>Corynesporascaceae</taxon>
        <taxon>Corynespora</taxon>
    </lineage>
</organism>
<dbReference type="AlphaFoldDB" id="A0A2T2NGD8"/>
<dbReference type="EMBL" id="KZ678138">
    <property type="protein sequence ID" value="PSN64502.1"/>
    <property type="molecule type" value="Genomic_DNA"/>
</dbReference>
<protein>
    <submittedName>
        <fullName evidence="2">Uncharacterized protein</fullName>
    </submittedName>
</protein>
<gene>
    <name evidence="2" type="ORF">BS50DRAFT_75696</name>
</gene>
<proteinExistence type="predicted"/>
<reference evidence="2 3" key="1">
    <citation type="journal article" date="2018" name="Front. Microbiol.">
        <title>Genome-Wide Analysis of Corynespora cassiicola Leaf Fall Disease Putative Effectors.</title>
        <authorList>
            <person name="Lopez D."/>
            <person name="Ribeiro S."/>
            <person name="Label P."/>
            <person name="Fumanal B."/>
            <person name="Venisse J.S."/>
            <person name="Kohler A."/>
            <person name="de Oliveira R.R."/>
            <person name="Labutti K."/>
            <person name="Lipzen A."/>
            <person name="Lail K."/>
            <person name="Bauer D."/>
            <person name="Ohm R.A."/>
            <person name="Barry K.W."/>
            <person name="Spatafora J."/>
            <person name="Grigoriev I.V."/>
            <person name="Martin F.M."/>
            <person name="Pujade-Renaud V."/>
        </authorList>
    </citation>
    <scope>NUCLEOTIDE SEQUENCE [LARGE SCALE GENOMIC DNA]</scope>
    <source>
        <strain evidence="2 3">Philippines</strain>
    </source>
</reference>
<feature type="transmembrane region" description="Helical" evidence="1">
    <location>
        <begin position="48"/>
        <end position="73"/>
    </location>
</feature>
<sequence length="117" mass="13499">MDLIQSLITQYEALMLYIAAAVSRVEVEMLHIPPSLRFFTVGAGPNELVLQAFSFVIAPLYAFIMIPLARLAMRRYFPQHRSYRIGVLPCLKDYAFLFSVVWFPIFLAREFHVIGRS</sequence>
<evidence type="ECO:0000313" key="2">
    <source>
        <dbReference type="EMBL" id="PSN64502.1"/>
    </source>
</evidence>
<feature type="transmembrane region" description="Helical" evidence="1">
    <location>
        <begin position="94"/>
        <end position="114"/>
    </location>
</feature>
<evidence type="ECO:0000256" key="1">
    <source>
        <dbReference type="SAM" id="Phobius"/>
    </source>
</evidence>